<evidence type="ECO:0000256" key="4">
    <source>
        <dbReference type="ARBA" id="ARBA00022759"/>
    </source>
</evidence>
<reference evidence="9" key="1">
    <citation type="journal article" date="2019" name="Plant Biotechnol. J.">
        <title>Genome sequencing of the Australian wild diploid species Gossypium australe highlights disease resistance and delayed gland morphogenesis.</title>
        <authorList>
            <person name="Cai Y."/>
            <person name="Cai X."/>
            <person name="Wang Q."/>
            <person name="Wang P."/>
            <person name="Zhang Y."/>
            <person name="Cai C."/>
            <person name="Xu Y."/>
            <person name="Wang K."/>
            <person name="Zhou Z."/>
            <person name="Wang C."/>
            <person name="Geng S."/>
            <person name="Li B."/>
            <person name="Dong Q."/>
            <person name="Hou Y."/>
            <person name="Wang H."/>
            <person name="Ai P."/>
            <person name="Liu Z."/>
            <person name="Yi F."/>
            <person name="Sun M."/>
            <person name="An G."/>
            <person name="Cheng J."/>
            <person name="Zhang Y."/>
            <person name="Shi Q."/>
            <person name="Xie Y."/>
            <person name="Shi X."/>
            <person name="Chang Y."/>
            <person name="Huang F."/>
            <person name="Chen Y."/>
            <person name="Hong S."/>
            <person name="Mi L."/>
            <person name="Sun Q."/>
            <person name="Zhang L."/>
            <person name="Zhou B."/>
            <person name="Peng R."/>
            <person name="Zhang X."/>
            <person name="Liu F."/>
        </authorList>
    </citation>
    <scope>NUCLEOTIDE SEQUENCE [LARGE SCALE GENOMIC DNA]</scope>
    <source>
        <strain evidence="9">cv. PA1801</strain>
    </source>
</reference>
<dbReference type="EMBL" id="SMMG02000006">
    <property type="protein sequence ID" value="KAA3471245.1"/>
    <property type="molecule type" value="Genomic_DNA"/>
</dbReference>
<dbReference type="GO" id="GO:0016787">
    <property type="term" value="F:hydrolase activity"/>
    <property type="evidence" value="ECO:0007669"/>
    <property type="project" value="UniProtKB-KW"/>
</dbReference>
<evidence type="ECO:0000256" key="3">
    <source>
        <dbReference type="ARBA" id="ARBA00022722"/>
    </source>
</evidence>
<dbReference type="InterPro" id="IPR001584">
    <property type="entry name" value="Integrase_cat-core"/>
</dbReference>
<dbReference type="Pfam" id="PF17917">
    <property type="entry name" value="RT_RNaseH"/>
    <property type="match status" value="1"/>
</dbReference>
<evidence type="ECO:0000256" key="6">
    <source>
        <dbReference type="ARBA" id="ARBA00022918"/>
    </source>
</evidence>
<comment type="caution">
    <text evidence="8">The sequence shown here is derived from an EMBL/GenBank/DDBJ whole genome shotgun (WGS) entry which is preliminary data.</text>
</comment>
<keyword evidence="9" id="KW-1185">Reference proteome</keyword>
<protein>
    <submittedName>
        <fullName evidence="8">Retrotransposable element Tf2</fullName>
    </submittedName>
</protein>
<evidence type="ECO:0000256" key="5">
    <source>
        <dbReference type="ARBA" id="ARBA00022801"/>
    </source>
</evidence>
<dbReference type="InterPro" id="IPR043502">
    <property type="entry name" value="DNA/RNA_pol_sf"/>
</dbReference>
<sequence>MSLKIEVLWAWLDIIDISLKPKSDKEFVIYSDASLIDLGCVLIQKGKIVAYASRQLKLHERNYPTHDLELAAIVFTFKILRHYLYGEKRHVFTDHKSLKYLMSQKELNLRQRRWLELLKDYDLIFDYHPRKTNIITDALSRKNSNVKQEILQEAQSSSYLFHSGSNKMYGDLKQMYWWLEWKWERVTMDFMSELPLSPRKKDVIWVVVDCLTKYAHFIHVRLDYSLEKLAELYVFEIVGLHGVPLSIISNRDPRFTSRFWSELHEALGTKLHFSTAFHPQKDGQSEQVIQILEDMLRSCVLEFEGIWKRLKSRIITITSQVLKWPRTKLCLVENTKLSEKKLLGTDLIRETEEKVQVIRDCLKAASDRLKSYVDLKRKKVFHFGRKGKLSPRFFGSYEIIERIGPVAYRLALPSKLEKIHNIFHVSMLRRYSDPSHEISPIDVELHLDMSYSKELVKILAQEVKELRNKRIALIKVLWHRRGVEEATWDPKEAMRE</sequence>
<dbReference type="GO" id="GO:0015074">
    <property type="term" value="P:DNA integration"/>
    <property type="evidence" value="ECO:0007669"/>
    <property type="project" value="InterPro"/>
</dbReference>
<evidence type="ECO:0000313" key="9">
    <source>
        <dbReference type="Proteomes" id="UP000325315"/>
    </source>
</evidence>
<dbReference type="GO" id="GO:0004519">
    <property type="term" value="F:endonuclease activity"/>
    <property type="evidence" value="ECO:0007669"/>
    <property type="project" value="UniProtKB-KW"/>
</dbReference>
<gene>
    <name evidence="8" type="ORF">EPI10_016885</name>
</gene>
<evidence type="ECO:0000256" key="2">
    <source>
        <dbReference type="ARBA" id="ARBA00022695"/>
    </source>
</evidence>
<dbReference type="Gene3D" id="3.30.420.10">
    <property type="entry name" value="Ribonuclease H-like superfamily/Ribonuclease H"/>
    <property type="match status" value="1"/>
</dbReference>
<keyword evidence="6" id="KW-0695">RNA-directed DNA polymerase</keyword>
<evidence type="ECO:0000256" key="1">
    <source>
        <dbReference type="ARBA" id="ARBA00022679"/>
    </source>
</evidence>
<evidence type="ECO:0000313" key="8">
    <source>
        <dbReference type="EMBL" id="KAA3471245.1"/>
    </source>
</evidence>
<dbReference type="CDD" id="cd09274">
    <property type="entry name" value="RNase_HI_RT_Ty3"/>
    <property type="match status" value="1"/>
</dbReference>
<dbReference type="PROSITE" id="PS50994">
    <property type="entry name" value="INTEGRASE"/>
    <property type="match status" value="1"/>
</dbReference>
<dbReference type="AlphaFoldDB" id="A0A5B6VQK5"/>
<organism evidence="8 9">
    <name type="scientific">Gossypium australe</name>
    <dbReference type="NCBI Taxonomy" id="47621"/>
    <lineage>
        <taxon>Eukaryota</taxon>
        <taxon>Viridiplantae</taxon>
        <taxon>Streptophyta</taxon>
        <taxon>Embryophyta</taxon>
        <taxon>Tracheophyta</taxon>
        <taxon>Spermatophyta</taxon>
        <taxon>Magnoliopsida</taxon>
        <taxon>eudicotyledons</taxon>
        <taxon>Gunneridae</taxon>
        <taxon>Pentapetalae</taxon>
        <taxon>rosids</taxon>
        <taxon>malvids</taxon>
        <taxon>Malvales</taxon>
        <taxon>Malvaceae</taxon>
        <taxon>Malvoideae</taxon>
        <taxon>Gossypium</taxon>
    </lineage>
</organism>
<dbReference type="InterPro" id="IPR056924">
    <property type="entry name" value="SH3_Tf2-1"/>
</dbReference>
<dbReference type="SUPFAM" id="SSF56672">
    <property type="entry name" value="DNA/RNA polymerases"/>
    <property type="match status" value="1"/>
</dbReference>
<name>A0A5B6VQK5_9ROSI</name>
<dbReference type="Proteomes" id="UP000325315">
    <property type="component" value="Unassembled WGS sequence"/>
</dbReference>
<keyword evidence="2" id="KW-0548">Nucleotidyltransferase</keyword>
<dbReference type="InterPro" id="IPR041373">
    <property type="entry name" value="RT_RNaseH"/>
</dbReference>
<dbReference type="GO" id="GO:0003676">
    <property type="term" value="F:nucleic acid binding"/>
    <property type="evidence" value="ECO:0007669"/>
    <property type="project" value="InterPro"/>
</dbReference>
<proteinExistence type="predicted"/>
<dbReference type="Pfam" id="PF24626">
    <property type="entry name" value="SH3_Tf2-1"/>
    <property type="match status" value="1"/>
</dbReference>
<evidence type="ECO:0000259" key="7">
    <source>
        <dbReference type="PROSITE" id="PS50994"/>
    </source>
</evidence>
<dbReference type="GO" id="GO:0003964">
    <property type="term" value="F:RNA-directed DNA polymerase activity"/>
    <property type="evidence" value="ECO:0007669"/>
    <property type="project" value="UniProtKB-KW"/>
</dbReference>
<dbReference type="SUPFAM" id="SSF53098">
    <property type="entry name" value="Ribonuclease H-like"/>
    <property type="match status" value="1"/>
</dbReference>
<feature type="domain" description="Integrase catalytic" evidence="7">
    <location>
        <begin position="178"/>
        <end position="298"/>
    </location>
</feature>
<dbReference type="InterPro" id="IPR036397">
    <property type="entry name" value="RNaseH_sf"/>
</dbReference>
<dbReference type="OrthoDB" id="1738613at2759"/>
<dbReference type="PANTHER" id="PTHR34072">
    <property type="entry name" value="ENZYMATIC POLYPROTEIN-RELATED"/>
    <property type="match status" value="1"/>
</dbReference>
<dbReference type="PANTHER" id="PTHR34072:SF59">
    <property type="entry name" value="CCHC-TYPE INTEGRASE"/>
    <property type="match status" value="1"/>
</dbReference>
<keyword evidence="5" id="KW-0378">Hydrolase</keyword>
<dbReference type="InterPro" id="IPR012337">
    <property type="entry name" value="RNaseH-like_sf"/>
</dbReference>
<keyword evidence="1" id="KW-0808">Transferase</keyword>
<keyword evidence="3" id="KW-0540">Nuclease</keyword>
<keyword evidence="4" id="KW-0255">Endonuclease</keyword>
<accession>A0A5B6VQK5</accession>